<evidence type="ECO:0000313" key="2">
    <source>
        <dbReference type="Proteomes" id="UP001151760"/>
    </source>
</evidence>
<comment type="caution">
    <text evidence="1">The sequence shown here is derived from an EMBL/GenBank/DDBJ whole genome shotgun (WGS) entry which is preliminary data.</text>
</comment>
<evidence type="ECO:0000313" key="1">
    <source>
        <dbReference type="EMBL" id="GJT21580.1"/>
    </source>
</evidence>
<sequence>MAGALPSDTVKNPKMDINPTTLVLSTHSYPTIDLQCSSHPSTSINAVKTYSKEASHSQTSLLQTGMGIGTEQIEEPKSTLKDEFQDLHLNLPVLEVLAHAPIYNAMLDKYVESIELGKKRISIRPRRNGIGAQIPYYARKDFLDCHFPREWEIARDAEINPFKDVLVFRRMDKPPKDGDGAWHAKIRVIFDEKKLGWKFLGKPEDGVATIKRRRHDIHGDGVRDSATMSGRVRIKVDLEPSTWRRRQEYKARRNLLCICLPDCMKVRLNPITVVFLLMNYALGLLENQLLSVSL</sequence>
<gene>
    <name evidence="1" type="ORF">Tco_0891517</name>
</gene>
<name>A0ABQ5C353_9ASTR</name>
<dbReference type="Proteomes" id="UP001151760">
    <property type="component" value="Unassembled WGS sequence"/>
</dbReference>
<keyword evidence="2" id="KW-1185">Reference proteome</keyword>
<organism evidence="1 2">
    <name type="scientific">Tanacetum coccineum</name>
    <dbReference type="NCBI Taxonomy" id="301880"/>
    <lineage>
        <taxon>Eukaryota</taxon>
        <taxon>Viridiplantae</taxon>
        <taxon>Streptophyta</taxon>
        <taxon>Embryophyta</taxon>
        <taxon>Tracheophyta</taxon>
        <taxon>Spermatophyta</taxon>
        <taxon>Magnoliopsida</taxon>
        <taxon>eudicotyledons</taxon>
        <taxon>Gunneridae</taxon>
        <taxon>Pentapetalae</taxon>
        <taxon>asterids</taxon>
        <taxon>campanulids</taxon>
        <taxon>Asterales</taxon>
        <taxon>Asteraceae</taxon>
        <taxon>Asteroideae</taxon>
        <taxon>Anthemideae</taxon>
        <taxon>Anthemidinae</taxon>
        <taxon>Tanacetum</taxon>
    </lineage>
</organism>
<reference evidence="1" key="2">
    <citation type="submission" date="2022-01" db="EMBL/GenBank/DDBJ databases">
        <authorList>
            <person name="Yamashiro T."/>
            <person name="Shiraishi A."/>
            <person name="Satake H."/>
            <person name="Nakayama K."/>
        </authorList>
    </citation>
    <scope>NUCLEOTIDE SEQUENCE</scope>
</reference>
<protein>
    <submittedName>
        <fullName evidence="1">Uncharacterized protein</fullName>
    </submittedName>
</protein>
<proteinExistence type="predicted"/>
<reference evidence="1" key="1">
    <citation type="journal article" date="2022" name="Int. J. Mol. Sci.">
        <title>Draft Genome of Tanacetum Coccineum: Genomic Comparison of Closely Related Tanacetum-Family Plants.</title>
        <authorList>
            <person name="Yamashiro T."/>
            <person name="Shiraishi A."/>
            <person name="Nakayama K."/>
            <person name="Satake H."/>
        </authorList>
    </citation>
    <scope>NUCLEOTIDE SEQUENCE</scope>
</reference>
<accession>A0ABQ5C353</accession>
<dbReference type="EMBL" id="BQNB010013901">
    <property type="protein sequence ID" value="GJT21580.1"/>
    <property type="molecule type" value="Genomic_DNA"/>
</dbReference>